<dbReference type="InterPro" id="IPR020904">
    <property type="entry name" value="Sc_DH/Rdtase_CS"/>
</dbReference>
<dbReference type="SUPFAM" id="SSF51735">
    <property type="entry name" value="NAD(P)-binding Rossmann-fold domains"/>
    <property type="match status" value="1"/>
</dbReference>
<dbReference type="PANTHER" id="PTHR44196:SF4">
    <property type="entry name" value="SHORT CHAIN DEHYDROGENASE"/>
    <property type="match status" value="1"/>
</dbReference>
<dbReference type="InterPro" id="IPR036291">
    <property type="entry name" value="NAD(P)-bd_dom_sf"/>
</dbReference>
<comment type="caution">
    <text evidence="3">The sequence shown here is derived from an EMBL/GenBank/DDBJ whole genome shotgun (WGS) entry which is preliminary data.</text>
</comment>
<comment type="similarity">
    <text evidence="1">Belongs to the short-chain dehydrogenases/reductases (SDR) family.</text>
</comment>
<dbReference type="InterPro" id="IPR002347">
    <property type="entry name" value="SDR_fam"/>
</dbReference>
<dbReference type="RefSeq" id="WP_185677957.1">
    <property type="nucleotide sequence ID" value="NZ_JACLAX010000002.1"/>
</dbReference>
<evidence type="ECO:0000313" key="4">
    <source>
        <dbReference type="Proteomes" id="UP000551327"/>
    </source>
</evidence>
<keyword evidence="2" id="KW-0560">Oxidoreductase</keyword>
<proteinExistence type="inferred from homology"/>
<dbReference type="AlphaFoldDB" id="A0A7X1KP72"/>
<sequence length="240" mass="24775">MTGTAKPFAGQLALVTGASRGIGAATAEALAAAGAHVILTARDTKALEAVEERIHQAGGSATIAPVDLAEVDGIARLATAIAGRWSALDILVINAGILPQLTSVTQIDPASLNKAITVNVLAPQALLAQFDPLLRKSADARVLGLTSTVATAPRAYWGAYASTKAALEVMLDCYAQEVGRLAKIRVAIVNPGATRTAMRARAYPGEDPASVKPPEVVAKRLVALLGEDFASPHRETVNQS</sequence>
<dbReference type="Pfam" id="PF00106">
    <property type="entry name" value="adh_short"/>
    <property type="match status" value="1"/>
</dbReference>
<evidence type="ECO:0000256" key="2">
    <source>
        <dbReference type="ARBA" id="ARBA00023002"/>
    </source>
</evidence>
<dbReference type="Gene3D" id="3.40.50.720">
    <property type="entry name" value="NAD(P)-binding Rossmann-like Domain"/>
    <property type="match status" value="1"/>
</dbReference>
<name>A0A7X1KP72_9SPHN</name>
<reference evidence="3 4" key="1">
    <citation type="submission" date="2020-08" db="EMBL/GenBank/DDBJ databases">
        <title>The genome sequence of type strain Novosphingobium piscinae KCTC 42194.</title>
        <authorList>
            <person name="Liu Y."/>
        </authorList>
    </citation>
    <scope>NUCLEOTIDE SEQUENCE [LARGE SCALE GENOMIC DNA]</scope>
    <source>
        <strain evidence="3 4">KCTC 42194</strain>
    </source>
</reference>
<dbReference type="PRINTS" id="PR00081">
    <property type="entry name" value="GDHRDH"/>
</dbReference>
<dbReference type="PROSITE" id="PS00061">
    <property type="entry name" value="ADH_SHORT"/>
    <property type="match status" value="1"/>
</dbReference>
<dbReference type="PANTHER" id="PTHR44196">
    <property type="entry name" value="DEHYDROGENASE/REDUCTASE SDR FAMILY MEMBER 7B"/>
    <property type="match status" value="1"/>
</dbReference>
<evidence type="ECO:0000313" key="3">
    <source>
        <dbReference type="EMBL" id="MBC2668070.1"/>
    </source>
</evidence>
<dbReference type="EMBL" id="JACLAX010000002">
    <property type="protein sequence ID" value="MBC2668070.1"/>
    <property type="molecule type" value="Genomic_DNA"/>
</dbReference>
<dbReference type="GO" id="GO:0016020">
    <property type="term" value="C:membrane"/>
    <property type="evidence" value="ECO:0007669"/>
    <property type="project" value="TreeGrafter"/>
</dbReference>
<keyword evidence="4" id="KW-1185">Reference proteome</keyword>
<gene>
    <name evidence="3" type="ORF">H7F53_02785</name>
</gene>
<dbReference type="GO" id="GO:0016491">
    <property type="term" value="F:oxidoreductase activity"/>
    <property type="evidence" value="ECO:0007669"/>
    <property type="project" value="UniProtKB-KW"/>
</dbReference>
<accession>A0A7X1KP72</accession>
<protein>
    <submittedName>
        <fullName evidence="3">SDR family NAD(P)-dependent oxidoreductase</fullName>
    </submittedName>
</protein>
<evidence type="ECO:0000256" key="1">
    <source>
        <dbReference type="ARBA" id="ARBA00006484"/>
    </source>
</evidence>
<organism evidence="3 4">
    <name type="scientific">Novosphingobium piscinae</name>
    <dbReference type="NCBI Taxonomy" id="1507448"/>
    <lineage>
        <taxon>Bacteria</taxon>
        <taxon>Pseudomonadati</taxon>
        <taxon>Pseudomonadota</taxon>
        <taxon>Alphaproteobacteria</taxon>
        <taxon>Sphingomonadales</taxon>
        <taxon>Sphingomonadaceae</taxon>
        <taxon>Novosphingobium</taxon>
    </lineage>
</organism>
<dbReference type="Proteomes" id="UP000551327">
    <property type="component" value="Unassembled WGS sequence"/>
</dbReference>